<dbReference type="PANTHER" id="PTHR42760">
    <property type="entry name" value="SHORT-CHAIN DEHYDROGENASES/REDUCTASES FAMILY MEMBER"/>
    <property type="match status" value="1"/>
</dbReference>
<accession>A0ABY3ZQP8</accession>
<dbReference type="InterPro" id="IPR036291">
    <property type="entry name" value="NAD(P)-bd_dom_sf"/>
</dbReference>
<evidence type="ECO:0000313" key="3">
    <source>
        <dbReference type="EMBL" id="UOA16953.1"/>
    </source>
</evidence>
<geneLocation type="plasmid" evidence="3 4">
    <name>pDSM109990_c</name>
</geneLocation>
<dbReference type="PRINTS" id="PR00081">
    <property type="entry name" value="GDHRDH"/>
</dbReference>
<evidence type="ECO:0000256" key="1">
    <source>
        <dbReference type="ARBA" id="ARBA00006484"/>
    </source>
</evidence>
<name>A0ABY3ZQP8_9RHOB</name>
<comment type="similarity">
    <text evidence="1">Belongs to the short-chain dehydrogenases/reductases (SDR) family.</text>
</comment>
<organism evidence="3 4">
    <name type="scientific">Sulfitobacter dubius</name>
    <dbReference type="NCBI Taxonomy" id="218673"/>
    <lineage>
        <taxon>Bacteria</taxon>
        <taxon>Pseudomonadati</taxon>
        <taxon>Pseudomonadota</taxon>
        <taxon>Alphaproteobacteria</taxon>
        <taxon>Rhodobacterales</taxon>
        <taxon>Roseobacteraceae</taxon>
        <taxon>Sulfitobacter</taxon>
    </lineage>
</organism>
<keyword evidence="3" id="KW-0614">Plasmid</keyword>
<dbReference type="PRINTS" id="PR00080">
    <property type="entry name" value="SDRFAMILY"/>
</dbReference>
<evidence type="ECO:0000313" key="4">
    <source>
        <dbReference type="Proteomes" id="UP000831019"/>
    </source>
</evidence>
<dbReference type="SUPFAM" id="SSF51735">
    <property type="entry name" value="NAD(P)-binding Rossmann-fold domains"/>
    <property type="match status" value="1"/>
</dbReference>
<dbReference type="PANTHER" id="PTHR42760:SF115">
    <property type="entry name" value="3-OXOACYL-[ACYL-CARRIER-PROTEIN] REDUCTASE FABG"/>
    <property type="match status" value="1"/>
</dbReference>
<dbReference type="GO" id="GO:0016491">
    <property type="term" value="F:oxidoreductase activity"/>
    <property type="evidence" value="ECO:0007669"/>
    <property type="project" value="UniProtKB-KW"/>
</dbReference>
<dbReference type="EMBL" id="CP085147">
    <property type="protein sequence ID" value="UOA16953.1"/>
    <property type="molecule type" value="Genomic_DNA"/>
</dbReference>
<protein>
    <submittedName>
        <fullName evidence="3">Gluconate 5-dehydrogenase</fullName>
        <ecNumber evidence="3">1.1.1.-</ecNumber>
    </submittedName>
</protein>
<dbReference type="Pfam" id="PF13561">
    <property type="entry name" value="adh_short_C2"/>
    <property type="match status" value="1"/>
</dbReference>
<dbReference type="Gene3D" id="3.40.50.720">
    <property type="entry name" value="NAD(P)-binding Rossmann-like Domain"/>
    <property type="match status" value="1"/>
</dbReference>
<evidence type="ECO:0000256" key="2">
    <source>
        <dbReference type="ARBA" id="ARBA00023002"/>
    </source>
</evidence>
<dbReference type="InterPro" id="IPR002347">
    <property type="entry name" value="SDR_fam"/>
</dbReference>
<dbReference type="EC" id="1.1.1.-" evidence="3"/>
<proteinExistence type="inferred from homology"/>
<gene>
    <name evidence="3" type="primary">gno_2</name>
    <name evidence="3" type="ORF">DSM109990_03840</name>
</gene>
<sequence>MDYSNLNNLGGQVAAVTGGASGIGLEAARALAACGATLELIDFDAKALGKAAMSLRDQGATVETTVLDVTDPAAVAEAAASICGRNGGSVEILLNSAGIARLHSATDVADAEWRQVIEVNLNGSFWCCREFGRAMVAAGRGSVINMGSMSGNIVNAPQFASSYMVSKGGVHQLTRALAVEWAKTGVRVNALAPGYIGTEMTLKMRARPELFDKWLEMTPMGRCGTPEEVAAVIVFLASPASSYMTGSILAVDGGYTSL</sequence>
<reference evidence="4" key="1">
    <citation type="journal article" date="2022" name="Microorganisms">
        <title>Beyond the ABCs#Discovery of Three New Plasmid Types in Rhodobacterales (RepQ, RepY, RepW).</title>
        <authorList>
            <person name="Freese H.M."/>
            <person name="Ringel V."/>
            <person name="Overmann J."/>
            <person name="Petersen J."/>
        </authorList>
    </citation>
    <scope>NUCLEOTIDE SEQUENCE [LARGE SCALE GENOMIC DNA]</scope>
    <source>
        <strain evidence="4">DSM 109990</strain>
        <plasmid evidence="4">pDSM109990_c</plasmid>
    </source>
</reference>
<keyword evidence="2 3" id="KW-0560">Oxidoreductase</keyword>
<dbReference type="Proteomes" id="UP000831019">
    <property type="component" value="Plasmid pDSM109990_c"/>
</dbReference>
<dbReference type="RefSeq" id="WP_243263887.1">
    <property type="nucleotide sequence ID" value="NZ_CP085147.1"/>
</dbReference>
<keyword evidence="4" id="KW-1185">Reference proteome</keyword>